<proteinExistence type="predicted"/>
<organism evidence="2 3">
    <name type="scientific">Colletotrichum lupini</name>
    <dbReference type="NCBI Taxonomy" id="145971"/>
    <lineage>
        <taxon>Eukaryota</taxon>
        <taxon>Fungi</taxon>
        <taxon>Dikarya</taxon>
        <taxon>Ascomycota</taxon>
        <taxon>Pezizomycotina</taxon>
        <taxon>Sordariomycetes</taxon>
        <taxon>Hypocreomycetidae</taxon>
        <taxon>Glomerellales</taxon>
        <taxon>Glomerellaceae</taxon>
        <taxon>Colletotrichum</taxon>
        <taxon>Colletotrichum acutatum species complex</taxon>
    </lineage>
</organism>
<reference evidence="2" key="1">
    <citation type="journal article" date="2021" name="Mol. Plant Microbe Interact.">
        <title>Complete Genome Sequence of the Plant-Pathogenic Fungus Colletotrichum lupini.</title>
        <authorList>
            <person name="Baroncelli R."/>
            <person name="Pensec F."/>
            <person name="Da Lio D."/>
            <person name="Boufleur T."/>
            <person name="Vicente I."/>
            <person name="Sarrocco S."/>
            <person name="Picot A."/>
            <person name="Baraldi E."/>
            <person name="Sukno S."/>
            <person name="Thon M."/>
            <person name="Le Floch G."/>
        </authorList>
    </citation>
    <scope>NUCLEOTIDE SEQUENCE</scope>
    <source>
        <strain evidence="2">IMI 504893</strain>
    </source>
</reference>
<dbReference type="GeneID" id="73337652"/>
<evidence type="ECO:0000256" key="1">
    <source>
        <dbReference type="SAM" id="MobiDB-lite"/>
    </source>
</evidence>
<feature type="compositionally biased region" description="Basic and acidic residues" evidence="1">
    <location>
        <begin position="40"/>
        <end position="54"/>
    </location>
</feature>
<feature type="region of interest" description="Disordered" evidence="1">
    <location>
        <begin position="462"/>
        <end position="499"/>
    </location>
</feature>
<dbReference type="KEGG" id="clup:CLUP02_03622"/>
<gene>
    <name evidence="2" type="ORF">CLUP02_03622</name>
</gene>
<evidence type="ECO:0000313" key="2">
    <source>
        <dbReference type="EMBL" id="UQC78148.1"/>
    </source>
</evidence>
<keyword evidence="3" id="KW-1185">Reference proteome</keyword>
<name>A0A9Q8SJ63_9PEZI</name>
<dbReference type="EMBL" id="CP019474">
    <property type="protein sequence ID" value="UQC78148.1"/>
    <property type="molecule type" value="Genomic_DNA"/>
</dbReference>
<dbReference type="RefSeq" id="XP_049139785.1">
    <property type="nucleotide sequence ID" value="XM_049282642.1"/>
</dbReference>
<evidence type="ECO:0000313" key="3">
    <source>
        <dbReference type="Proteomes" id="UP000830671"/>
    </source>
</evidence>
<protein>
    <submittedName>
        <fullName evidence="2">Uncharacterized protein</fullName>
    </submittedName>
</protein>
<feature type="region of interest" description="Disordered" evidence="1">
    <location>
        <begin position="35"/>
        <end position="59"/>
    </location>
</feature>
<sequence>MTPVIATEELECGRKEANKPIPSTLVAIGHLNAVTTSPTSKDHSDRESQEHVSHSLESPQTINHISLPSGVACRVRVSGAYMPPTSVHLVCTWEAPPESSSALTYWLARRSVPSALSSSHTSLSTWDGESTMARWGVTESGVLGTIVWDVVFQGLAGTANFAYSVFLCNYRLIIPPRFHRSHAHATALWPLDKCLFDWKRDDFWPFLCSLSNPMTQQHYEYGYNNSLTEPAKLPMILSGISSCPVNLSVETIRLRFTSGSQQHVFQSSTAFSSNGRSVLVPESSRAELQILDAKSTFGQVPVAAELTSLPVRERPYCWPRVPQAYLSIRLAWLRYNQYWELLPPCVPWGRKANLHLNHPLNATEKSCKKELANEGHPFATLAAQMLQIYLDVTVPPCFSNIGLFDNGRTGNMRSDPNAAFSLADLFLDVDAADTSPSFNLDSSYLLLEQYGYYLLLSVAEGSPRPGSDKDKRMRCQGPQGRRTNLKHPDQKPSSTLDARSTRAALAPAALLGPDQRTTGFWNASKRNFATAMRSMEIRKRFWTI</sequence>
<dbReference type="AlphaFoldDB" id="A0A9Q8SJ63"/>
<accession>A0A9Q8SJ63</accession>
<dbReference type="Proteomes" id="UP000830671">
    <property type="component" value="Chromosome 2"/>
</dbReference>